<organism evidence="3 4">
    <name type="scientific">Kibdelosporangium banguiense</name>
    <dbReference type="NCBI Taxonomy" id="1365924"/>
    <lineage>
        <taxon>Bacteria</taxon>
        <taxon>Bacillati</taxon>
        <taxon>Actinomycetota</taxon>
        <taxon>Actinomycetes</taxon>
        <taxon>Pseudonocardiales</taxon>
        <taxon>Pseudonocardiaceae</taxon>
        <taxon>Kibdelosporangium</taxon>
    </lineage>
</organism>
<gene>
    <name evidence="3" type="ORF">JOF56_006738</name>
</gene>
<evidence type="ECO:0000313" key="3">
    <source>
        <dbReference type="EMBL" id="MBP2326353.1"/>
    </source>
</evidence>
<keyword evidence="4" id="KW-1185">Reference proteome</keyword>
<reference evidence="3 4" key="1">
    <citation type="submission" date="2021-03" db="EMBL/GenBank/DDBJ databases">
        <title>Sequencing the genomes of 1000 actinobacteria strains.</title>
        <authorList>
            <person name="Klenk H.-P."/>
        </authorList>
    </citation>
    <scope>NUCLEOTIDE SEQUENCE [LARGE SCALE GENOMIC DNA]</scope>
    <source>
        <strain evidence="3 4">DSM 46670</strain>
    </source>
</reference>
<evidence type="ECO:0000259" key="2">
    <source>
        <dbReference type="SMART" id="SM00642"/>
    </source>
</evidence>
<keyword evidence="3" id="KW-0326">Glycosidase</keyword>
<accession>A0ABS4TPM0</accession>
<keyword evidence="3" id="KW-0378">Hydrolase</keyword>
<dbReference type="EC" id="3.2.1.20" evidence="3"/>
<dbReference type="Gene3D" id="3.20.20.80">
    <property type="entry name" value="Glycosidases"/>
    <property type="match status" value="2"/>
</dbReference>
<dbReference type="Gene3D" id="3.90.400.10">
    <property type="entry name" value="Oligo-1,6-glucosidase, Domain 2"/>
    <property type="match status" value="1"/>
</dbReference>
<dbReference type="PANTHER" id="PTHR10357:SF179">
    <property type="entry name" value="NEUTRAL AND BASIC AMINO ACID TRANSPORT PROTEIN RBAT"/>
    <property type="match status" value="1"/>
</dbReference>
<feature type="domain" description="Glycosyl hydrolase family 13 catalytic" evidence="2">
    <location>
        <begin position="11"/>
        <end position="400"/>
    </location>
</feature>
<dbReference type="GO" id="GO:0004558">
    <property type="term" value="F:alpha-1,4-glucosidase activity"/>
    <property type="evidence" value="ECO:0007669"/>
    <property type="project" value="UniProtKB-EC"/>
</dbReference>
<dbReference type="SUPFAM" id="SSF51445">
    <property type="entry name" value="(Trans)glycosidases"/>
    <property type="match status" value="1"/>
</dbReference>
<dbReference type="PANTHER" id="PTHR10357">
    <property type="entry name" value="ALPHA-AMYLASE FAMILY MEMBER"/>
    <property type="match status" value="1"/>
</dbReference>
<dbReference type="Proteomes" id="UP001519332">
    <property type="component" value="Unassembled WGS sequence"/>
</dbReference>
<protein>
    <submittedName>
        <fullName evidence="3">Alpha-glucosidase</fullName>
        <ecNumber evidence="3">3.2.1.20</ecNumber>
    </submittedName>
</protein>
<proteinExistence type="inferred from homology"/>
<name>A0ABS4TPM0_9PSEU</name>
<dbReference type="InterPro" id="IPR006047">
    <property type="entry name" value="GH13_cat_dom"/>
</dbReference>
<evidence type="ECO:0000313" key="4">
    <source>
        <dbReference type="Proteomes" id="UP001519332"/>
    </source>
</evidence>
<comment type="similarity">
    <text evidence="1">Belongs to the glycosyl hydrolase 13 family.</text>
</comment>
<comment type="caution">
    <text evidence="3">The sequence shown here is derived from an EMBL/GenBank/DDBJ whole genome shotgun (WGS) entry which is preliminary data.</text>
</comment>
<dbReference type="SMART" id="SM00642">
    <property type="entry name" value="Aamy"/>
    <property type="match status" value="1"/>
</dbReference>
<dbReference type="InterPro" id="IPR045857">
    <property type="entry name" value="O16G_dom_2"/>
</dbReference>
<dbReference type="InterPro" id="IPR017853">
    <property type="entry name" value="GH"/>
</dbReference>
<sequence>MTWWREAVGYHVYLRSYRDSNGDGIGDLPGLLARLDHPRDLGADVVWISPFYPSPQADYGYDISDHRAVDPLSGTMSDVSTLVAEAGRMGLRLLADVVPNHTSVEHPWFRAGLTDRYHFMPQPPNTWQSMFGGTAWTQAPDNQWYLHLFAPHQPDLNWASPVVAEDFDRTLRFWLDRGFAGVRIDVAGGLAKDPDYAEIGEGIHPHWDRPEIEAIHHRWRKILDSYDGVAIGELWGTPERIAERVKPGQLHQVFQFDWVVAPWEELKDTAINAVTALGKVGALPTWLLGSHDLQRVASRYGLTRARAKALITFALPGSAWIYQGEELGLPDVEISDGRDPGGRDGVRVPMPWDDSPSFGFSPTGRSWLPQPAGWSTLTVTAQSEADDSTLSLYRKAIALRRHLVGRPVEWLAGDILAFRRGDITCALNTSDQEIGLPGELLLASGPVGDCVPPDTAVLCRRY</sequence>
<dbReference type="Pfam" id="PF00128">
    <property type="entry name" value="Alpha-amylase"/>
    <property type="match status" value="1"/>
</dbReference>
<dbReference type="EMBL" id="JAGINW010000001">
    <property type="protein sequence ID" value="MBP2326353.1"/>
    <property type="molecule type" value="Genomic_DNA"/>
</dbReference>
<evidence type="ECO:0000256" key="1">
    <source>
        <dbReference type="ARBA" id="ARBA00008061"/>
    </source>
</evidence>
<dbReference type="RefSeq" id="WP_209643427.1">
    <property type="nucleotide sequence ID" value="NZ_JAGINW010000001.1"/>
</dbReference>